<evidence type="ECO:0000313" key="1">
    <source>
        <dbReference type="EMBL" id="WLR43980.1"/>
    </source>
</evidence>
<proteinExistence type="predicted"/>
<organism evidence="1 2">
    <name type="scientific">Bacillus carboniphilus</name>
    <dbReference type="NCBI Taxonomy" id="86663"/>
    <lineage>
        <taxon>Bacteria</taxon>
        <taxon>Bacillati</taxon>
        <taxon>Bacillota</taxon>
        <taxon>Bacilli</taxon>
        <taxon>Bacillales</taxon>
        <taxon>Bacillaceae</taxon>
        <taxon>Bacillus</taxon>
    </lineage>
</organism>
<dbReference type="RefSeq" id="WP_226539876.1">
    <property type="nucleotide sequence ID" value="NZ_CP129013.1"/>
</dbReference>
<evidence type="ECO:0000313" key="2">
    <source>
        <dbReference type="Proteomes" id="UP001197974"/>
    </source>
</evidence>
<name>A0ABY9JZW5_9BACI</name>
<accession>A0ABY9JZW5</accession>
<keyword evidence="2" id="KW-1185">Reference proteome</keyword>
<sequence length="47" mass="5783">MLSFTWKVFTETGNIDMYLLFKELEKEKYNKYKNKLDENQKLAKVDF</sequence>
<dbReference type="InterPro" id="IPR025617">
    <property type="entry name" value="YqzL"/>
</dbReference>
<gene>
    <name evidence="1" type="ORF">LC087_07705</name>
</gene>
<dbReference type="EMBL" id="CP129013">
    <property type="protein sequence ID" value="WLR43980.1"/>
    <property type="molecule type" value="Genomic_DNA"/>
</dbReference>
<dbReference type="Pfam" id="PF14006">
    <property type="entry name" value="YqzL"/>
    <property type="match status" value="1"/>
</dbReference>
<dbReference type="Proteomes" id="UP001197974">
    <property type="component" value="Chromosome"/>
</dbReference>
<protein>
    <submittedName>
        <fullName evidence="1">YqzL family protein</fullName>
    </submittedName>
</protein>
<reference evidence="1 2" key="1">
    <citation type="submission" date="2023-06" db="EMBL/GenBank/DDBJ databases">
        <title>Five Gram-positive bacteria isolated from mangrove sediments in Shenzhen, Guangdong, China.</title>
        <authorList>
            <person name="Yu S."/>
            <person name="Zheng W."/>
            <person name="Huang Y."/>
        </authorList>
    </citation>
    <scope>NUCLEOTIDE SEQUENCE [LARGE SCALE GENOMIC DNA]</scope>
    <source>
        <strain evidence="1 2">SaN35-3</strain>
    </source>
</reference>